<feature type="signal peptide" evidence="1">
    <location>
        <begin position="1"/>
        <end position="21"/>
    </location>
</feature>
<evidence type="ECO:0000313" key="3">
    <source>
        <dbReference type="Proteomes" id="UP001157733"/>
    </source>
</evidence>
<feature type="chain" id="PRO_5047277889" evidence="1">
    <location>
        <begin position="22"/>
        <end position="106"/>
    </location>
</feature>
<dbReference type="PROSITE" id="PS51257">
    <property type="entry name" value="PROKAR_LIPOPROTEIN"/>
    <property type="match status" value="1"/>
</dbReference>
<organism evidence="2 3">
    <name type="scientific">Nitrospina watsonii</name>
    <dbReference type="NCBI Taxonomy" id="1323948"/>
    <lineage>
        <taxon>Bacteria</taxon>
        <taxon>Pseudomonadati</taxon>
        <taxon>Nitrospinota/Tectimicrobiota group</taxon>
        <taxon>Nitrospinota</taxon>
        <taxon>Nitrospinia</taxon>
        <taxon>Nitrospinales</taxon>
        <taxon>Nitrospinaceae</taxon>
        <taxon>Nitrospina</taxon>
    </lineage>
</organism>
<keyword evidence="1" id="KW-0732">Signal</keyword>
<dbReference type="EMBL" id="OX336137">
    <property type="protein sequence ID" value="CAI2717364.1"/>
    <property type="molecule type" value="Genomic_DNA"/>
</dbReference>
<protein>
    <submittedName>
        <fullName evidence="2">SmpA_OmlA domain-containing protein</fullName>
    </submittedName>
</protein>
<evidence type="ECO:0000256" key="1">
    <source>
        <dbReference type="SAM" id="SignalP"/>
    </source>
</evidence>
<name>A0ABN8VZ24_9BACT</name>
<gene>
    <name evidence="2" type="ORF">NSPWAT_0505</name>
</gene>
<reference evidence="2 3" key="1">
    <citation type="submission" date="2022-09" db="EMBL/GenBank/DDBJ databases">
        <authorList>
            <person name="Kop L."/>
        </authorList>
    </citation>
    <scope>NUCLEOTIDE SEQUENCE [LARGE SCALE GENOMIC DNA]</scope>
    <source>
        <strain evidence="2 3">347</strain>
    </source>
</reference>
<evidence type="ECO:0000313" key="2">
    <source>
        <dbReference type="EMBL" id="CAI2717364.1"/>
    </source>
</evidence>
<keyword evidence="3" id="KW-1185">Reference proteome</keyword>
<dbReference type="Proteomes" id="UP001157733">
    <property type="component" value="Chromosome"/>
</dbReference>
<sequence length="106" mass="12260">MYRRILLFLAVLSLAGLTACGTVGRDFDETHVPDVQNNVTTKNMIHDWFGEPHAEGKQNGMLMWTYQYDRYSAFGKDCSKELVVLFNGDERVKAYRYSTNIEEDKK</sequence>
<dbReference type="RefSeq" id="WP_282010309.1">
    <property type="nucleotide sequence ID" value="NZ_OX336137.1"/>
</dbReference>
<proteinExistence type="predicted"/>
<accession>A0ABN8VZ24</accession>